<dbReference type="SUPFAM" id="SSF143120">
    <property type="entry name" value="YefM-like"/>
    <property type="match status" value="1"/>
</dbReference>
<comment type="similarity">
    <text evidence="1 2">Belongs to the phD/YefM antitoxin family.</text>
</comment>
<reference evidence="4" key="1">
    <citation type="submission" date="2021-11" db="EMBL/GenBank/DDBJ databases">
        <title>Cultivation dependent microbiological survey of springs from the worlds oldest radium mine currently devoted to the extraction of radon-saturated water.</title>
        <authorList>
            <person name="Kapinusova G."/>
            <person name="Smrhova T."/>
            <person name="Strejcek M."/>
            <person name="Suman J."/>
            <person name="Jani K."/>
            <person name="Pajer P."/>
            <person name="Uhlik O."/>
        </authorList>
    </citation>
    <scope>NUCLEOTIDE SEQUENCE [LARGE SCALE GENOMIC DNA]</scope>
    <source>
        <strain evidence="4">J379</strain>
    </source>
</reference>
<evidence type="ECO:0000313" key="3">
    <source>
        <dbReference type="EMBL" id="UUY06377.1"/>
    </source>
</evidence>
<organism evidence="3 4">
    <name type="scientific">Svornostia abyssi</name>
    <dbReference type="NCBI Taxonomy" id="2898438"/>
    <lineage>
        <taxon>Bacteria</taxon>
        <taxon>Bacillati</taxon>
        <taxon>Actinomycetota</taxon>
        <taxon>Thermoleophilia</taxon>
        <taxon>Solirubrobacterales</taxon>
        <taxon>Baekduiaceae</taxon>
        <taxon>Svornostia</taxon>
    </lineage>
</organism>
<dbReference type="Proteomes" id="UP001058860">
    <property type="component" value="Chromosome"/>
</dbReference>
<protein>
    <recommendedName>
        <fullName evidence="2">Antitoxin</fullName>
    </recommendedName>
</protein>
<dbReference type="RefSeq" id="WP_353866866.1">
    <property type="nucleotide sequence ID" value="NZ_CP088295.1"/>
</dbReference>
<proteinExistence type="inferred from homology"/>
<sequence>MVMPSTTYTATRLKAELLGVLDTVARSGEAVTVTKHGRPIARIVPIDDDVQLTGSVAFNVPDDELIAPLDETWHAETA</sequence>
<evidence type="ECO:0000313" key="4">
    <source>
        <dbReference type="Proteomes" id="UP001058860"/>
    </source>
</evidence>
<comment type="function">
    <text evidence="2">Antitoxin component of a type II toxin-antitoxin (TA) system.</text>
</comment>
<keyword evidence="4" id="KW-1185">Reference proteome</keyword>
<dbReference type="InterPro" id="IPR006442">
    <property type="entry name" value="Antitoxin_Phd/YefM"/>
</dbReference>
<evidence type="ECO:0000256" key="2">
    <source>
        <dbReference type="RuleBase" id="RU362080"/>
    </source>
</evidence>
<dbReference type="EMBL" id="CP088295">
    <property type="protein sequence ID" value="UUY06377.1"/>
    <property type="molecule type" value="Genomic_DNA"/>
</dbReference>
<dbReference type="Gene3D" id="3.40.1620.10">
    <property type="entry name" value="YefM-like domain"/>
    <property type="match status" value="1"/>
</dbReference>
<dbReference type="InterPro" id="IPR036165">
    <property type="entry name" value="YefM-like_sf"/>
</dbReference>
<dbReference type="NCBIfam" id="TIGR01552">
    <property type="entry name" value="phd_fam"/>
    <property type="match status" value="1"/>
</dbReference>
<evidence type="ECO:0000256" key="1">
    <source>
        <dbReference type="ARBA" id="ARBA00009981"/>
    </source>
</evidence>
<name>A0ABY5PP13_9ACTN</name>
<accession>A0ABY5PP13</accession>
<gene>
    <name evidence="3" type="ORF">LRS13_25050</name>
</gene>
<dbReference type="Pfam" id="PF02604">
    <property type="entry name" value="PhdYeFM_antitox"/>
    <property type="match status" value="1"/>
</dbReference>